<dbReference type="OrthoDB" id="2690514at2"/>
<proteinExistence type="predicted"/>
<dbReference type="Pfam" id="PF10720">
    <property type="entry name" value="DUF2515"/>
    <property type="match status" value="1"/>
</dbReference>
<reference evidence="1 2" key="1">
    <citation type="submission" date="2018-05" db="EMBL/GenBank/DDBJ databases">
        <title>Paenibacillus flagellatus sp. nov., isolated from selenium mineral soil.</title>
        <authorList>
            <person name="Dai X."/>
        </authorList>
    </citation>
    <scope>NUCLEOTIDE SEQUENCE [LARGE SCALE GENOMIC DNA]</scope>
    <source>
        <strain evidence="1 2">DXL2</strain>
    </source>
</reference>
<evidence type="ECO:0000313" key="1">
    <source>
        <dbReference type="EMBL" id="PYI53945.1"/>
    </source>
</evidence>
<accession>A0A2V5K3T6</accession>
<gene>
    <name evidence="1" type="ORF">DLM86_15435</name>
</gene>
<protein>
    <submittedName>
        <fullName evidence="1">DUF2515 domain-containing protein</fullName>
    </submittedName>
</protein>
<dbReference type="AlphaFoldDB" id="A0A2V5K3T6"/>
<organism evidence="1 2">
    <name type="scientific">Paenibacillus flagellatus</name>
    <dbReference type="NCBI Taxonomy" id="2211139"/>
    <lineage>
        <taxon>Bacteria</taxon>
        <taxon>Bacillati</taxon>
        <taxon>Bacillota</taxon>
        <taxon>Bacilli</taxon>
        <taxon>Bacillales</taxon>
        <taxon>Paenibacillaceae</taxon>
        <taxon>Paenibacillus</taxon>
    </lineage>
</organism>
<sequence length="430" mass="48985">MNDARELPRLRRLLRRLLAVPENVAGYWAGKLAGWWKSSQLAEDATPLAIGKDAVRALRQAAVRYAGAGSAAHESPTASPEERALLESIRDETERFNRNNVTRTQAYWRVFERRPELHWAFLAHMVSRNGGWNMTDLKSELLSRLVSPARAEAIFAFLERANALIFQDAYPQLRLYEASLERKRELFRLLPAFGVSAFMRPVWEQFWRERNSALLTVALIVNEQHYIEGRVVQNETFRRTVLDTAAFQAQSLMQLNAVVFPYADAQSPGSSRRLAGLVLETFSDLRERIEFGKKLYAILFAMPGLAQSIRSFAAARPHTGSRADYWPHLFATVRKSPPKPGYAEKLDGCKLRPGAEPIFSPELAHAWKDVPVRPPERYDWFRPDDTGLLFGAFGYLDTVRPPASFEMTNEYCFVMNKLELAHMAGELLLE</sequence>
<name>A0A2V5K3T6_9BACL</name>
<keyword evidence="2" id="KW-1185">Reference proteome</keyword>
<evidence type="ECO:0000313" key="2">
    <source>
        <dbReference type="Proteomes" id="UP000247476"/>
    </source>
</evidence>
<dbReference type="EMBL" id="QJVJ01000006">
    <property type="protein sequence ID" value="PYI53945.1"/>
    <property type="molecule type" value="Genomic_DNA"/>
</dbReference>
<dbReference type="RefSeq" id="WP_110840929.1">
    <property type="nucleotide sequence ID" value="NZ_QJVJ01000006.1"/>
</dbReference>
<comment type="caution">
    <text evidence="1">The sequence shown here is derived from an EMBL/GenBank/DDBJ whole genome shotgun (WGS) entry which is preliminary data.</text>
</comment>
<dbReference type="Proteomes" id="UP000247476">
    <property type="component" value="Unassembled WGS sequence"/>
</dbReference>
<dbReference type="InterPro" id="IPR019658">
    <property type="entry name" value="DUF2515"/>
</dbReference>